<feature type="domain" description="UmuC" evidence="17">
    <location>
        <begin position="5"/>
        <end position="184"/>
    </location>
</feature>
<keyword evidence="12 16" id="KW-0239">DNA-directed DNA polymerase</keyword>
<dbReference type="EC" id="2.7.7.7" evidence="16"/>
<dbReference type="GO" id="GO:0009432">
    <property type="term" value="P:SOS response"/>
    <property type="evidence" value="ECO:0007669"/>
    <property type="project" value="TreeGrafter"/>
</dbReference>
<comment type="function">
    <text evidence="16">Poorly processive, error-prone DNA polymerase involved in untargeted mutagenesis. Copies undamaged DNA at stalled replication forks, which arise in vivo from mismatched or misaligned primer ends. These misaligned primers can be extended by PolIV. Exhibits no 3'-5' exonuclease (proofreading) activity. May be involved in translesional synthesis, in conjunction with the beta clamp from PolIII.</text>
</comment>
<dbReference type="GO" id="GO:0006261">
    <property type="term" value="P:DNA-templated DNA replication"/>
    <property type="evidence" value="ECO:0007669"/>
    <property type="project" value="UniProtKB-UniRule"/>
</dbReference>
<dbReference type="InterPro" id="IPR036775">
    <property type="entry name" value="DNA_pol_Y-fam_lit_finger_sf"/>
</dbReference>
<keyword evidence="13 16" id="KW-0238">DNA-binding</keyword>
<dbReference type="AlphaFoldDB" id="C8X3R0"/>
<dbReference type="GO" id="GO:0005829">
    <property type="term" value="C:cytosol"/>
    <property type="evidence" value="ECO:0007669"/>
    <property type="project" value="TreeGrafter"/>
</dbReference>
<dbReference type="RefSeq" id="WP_015752200.1">
    <property type="nucleotide sequence ID" value="NC_013223.1"/>
</dbReference>
<evidence type="ECO:0000313" key="19">
    <source>
        <dbReference type="Proteomes" id="UP000001052"/>
    </source>
</evidence>
<keyword evidence="4 16" id="KW-0515">Mutator protein</keyword>
<feature type="site" description="Substrate discrimination" evidence="16">
    <location>
        <position position="14"/>
    </location>
</feature>
<keyword evidence="6 16" id="KW-0808">Transferase</keyword>
<dbReference type="HOGENOM" id="CLU_012348_1_2_7"/>
<evidence type="ECO:0000256" key="15">
    <source>
        <dbReference type="ARBA" id="ARBA00049244"/>
    </source>
</evidence>
<name>C8X3R0_DESRD</name>
<evidence type="ECO:0000256" key="8">
    <source>
        <dbReference type="ARBA" id="ARBA00022705"/>
    </source>
</evidence>
<dbReference type="FunFam" id="3.30.1490.100:FF:000004">
    <property type="entry name" value="DNA polymerase IV"/>
    <property type="match status" value="1"/>
</dbReference>
<dbReference type="PANTHER" id="PTHR11076">
    <property type="entry name" value="DNA REPAIR POLYMERASE UMUC / TRANSFERASE FAMILY MEMBER"/>
    <property type="match status" value="1"/>
</dbReference>
<dbReference type="SUPFAM" id="SSF56672">
    <property type="entry name" value="DNA/RNA polymerases"/>
    <property type="match status" value="1"/>
</dbReference>
<sequence>MQRWILHVDMDAFFASIEQQDYPELQGRPVIVGGGERGVVSAASYEARRFGVRSAMPISQARKLCPNGNFCHGRHKRYKELSRQVMTVLDGFSPCVEQASIDEAYLDITGTERLLGPPGEVGRALQQAIRVRTGLSASIGIAPNKFVAKIASDWDKPGGLTWIRAEQLQTFLDKLPVRKLPGVGPRTSALLERLGVESVGAVRRFSEAFWTDRLGEGGKQLWARAHGIDDSEVQPYHAPKSCGAEHTLPQDTEDEAILISWLLHEAERIGRELRREVMEAGTVTLKIRYDDFTTFTRCRKLSPPTQSTQDLYSAGVTLLRQQQLQRPVRLVGLSAGNLAPMGSGRRQLSFFEADSARRNSLDAAMDAVRERFGGTSVRRAEILRAQEGKGQSDPKEE</sequence>
<evidence type="ECO:0000256" key="4">
    <source>
        <dbReference type="ARBA" id="ARBA00022457"/>
    </source>
</evidence>
<dbReference type="Pfam" id="PF11798">
    <property type="entry name" value="IMS_HHH"/>
    <property type="match status" value="1"/>
</dbReference>
<dbReference type="Gene3D" id="3.30.1490.100">
    <property type="entry name" value="DNA polymerase, Y-family, little finger domain"/>
    <property type="match status" value="1"/>
</dbReference>
<feature type="active site" evidence="16">
    <location>
        <position position="103"/>
    </location>
</feature>
<evidence type="ECO:0000256" key="16">
    <source>
        <dbReference type="HAMAP-Rule" id="MF_01113"/>
    </source>
</evidence>
<proteinExistence type="inferred from homology"/>
<dbReference type="PANTHER" id="PTHR11076:SF33">
    <property type="entry name" value="DNA POLYMERASE KAPPA"/>
    <property type="match status" value="1"/>
</dbReference>
<dbReference type="STRING" id="485915.Dret_1773"/>
<evidence type="ECO:0000256" key="11">
    <source>
        <dbReference type="ARBA" id="ARBA00022842"/>
    </source>
</evidence>
<dbReference type="CDD" id="cd03586">
    <property type="entry name" value="PolY_Pol_IV_kappa"/>
    <property type="match status" value="1"/>
</dbReference>
<dbReference type="GO" id="GO:0003684">
    <property type="term" value="F:damaged DNA binding"/>
    <property type="evidence" value="ECO:0007669"/>
    <property type="project" value="InterPro"/>
</dbReference>
<evidence type="ECO:0000256" key="7">
    <source>
        <dbReference type="ARBA" id="ARBA00022695"/>
    </source>
</evidence>
<evidence type="ECO:0000256" key="2">
    <source>
        <dbReference type="ARBA" id="ARBA00010945"/>
    </source>
</evidence>
<keyword evidence="11 16" id="KW-0460">Magnesium</keyword>
<dbReference type="Pfam" id="PF11799">
    <property type="entry name" value="IMS_C"/>
    <property type="match status" value="1"/>
</dbReference>
<dbReference type="Gene3D" id="3.40.1170.60">
    <property type="match status" value="1"/>
</dbReference>
<dbReference type="KEGG" id="drt:Dret_1773"/>
<keyword evidence="9 16" id="KW-0479">Metal-binding</keyword>
<dbReference type="OrthoDB" id="9808813at2"/>
<dbReference type="HAMAP" id="MF_01113">
    <property type="entry name" value="DNApol_IV"/>
    <property type="match status" value="1"/>
</dbReference>
<evidence type="ECO:0000313" key="18">
    <source>
        <dbReference type="EMBL" id="ACV69057.1"/>
    </source>
</evidence>
<keyword evidence="14 16" id="KW-0234">DNA repair</keyword>
<dbReference type="GO" id="GO:0006281">
    <property type="term" value="P:DNA repair"/>
    <property type="evidence" value="ECO:0007669"/>
    <property type="project" value="UniProtKB-UniRule"/>
</dbReference>
<dbReference type="InterPro" id="IPR017961">
    <property type="entry name" value="DNA_pol_Y-fam_little_finger"/>
</dbReference>
<accession>C8X3R0</accession>
<comment type="similarity">
    <text evidence="2 16">Belongs to the DNA polymerase type-Y family.</text>
</comment>
<dbReference type="PROSITE" id="PS50173">
    <property type="entry name" value="UMUC"/>
    <property type="match status" value="1"/>
</dbReference>
<evidence type="ECO:0000256" key="6">
    <source>
        <dbReference type="ARBA" id="ARBA00022679"/>
    </source>
</evidence>
<evidence type="ECO:0000256" key="12">
    <source>
        <dbReference type="ARBA" id="ARBA00022932"/>
    </source>
</evidence>
<dbReference type="Gene3D" id="1.10.150.20">
    <property type="entry name" value="5' to 3' exonuclease, C-terminal subdomain"/>
    <property type="match status" value="1"/>
</dbReference>
<evidence type="ECO:0000256" key="14">
    <source>
        <dbReference type="ARBA" id="ARBA00023204"/>
    </source>
</evidence>
<feature type="binding site" evidence="16">
    <location>
        <position position="9"/>
    </location>
    <ligand>
        <name>Mg(2+)</name>
        <dbReference type="ChEBI" id="CHEBI:18420"/>
    </ligand>
</feature>
<evidence type="ECO:0000259" key="17">
    <source>
        <dbReference type="PROSITE" id="PS50173"/>
    </source>
</evidence>
<dbReference type="Pfam" id="PF00817">
    <property type="entry name" value="IMS"/>
    <property type="match status" value="1"/>
</dbReference>
<evidence type="ECO:0000256" key="5">
    <source>
        <dbReference type="ARBA" id="ARBA00022490"/>
    </source>
</evidence>
<keyword evidence="19" id="KW-1185">Reference proteome</keyword>
<evidence type="ECO:0000256" key="13">
    <source>
        <dbReference type="ARBA" id="ARBA00023125"/>
    </source>
</evidence>
<keyword evidence="10 16" id="KW-0227">DNA damage</keyword>
<dbReference type="SUPFAM" id="SSF100879">
    <property type="entry name" value="Lesion bypass DNA polymerase (Y-family), little finger domain"/>
    <property type="match status" value="1"/>
</dbReference>
<keyword evidence="5 16" id="KW-0963">Cytoplasm</keyword>
<comment type="catalytic activity">
    <reaction evidence="15 16">
        <text>DNA(n) + a 2'-deoxyribonucleoside 5'-triphosphate = DNA(n+1) + diphosphate</text>
        <dbReference type="Rhea" id="RHEA:22508"/>
        <dbReference type="Rhea" id="RHEA-COMP:17339"/>
        <dbReference type="Rhea" id="RHEA-COMP:17340"/>
        <dbReference type="ChEBI" id="CHEBI:33019"/>
        <dbReference type="ChEBI" id="CHEBI:61560"/>
        <dbReference type="ChEBI" id="CHEBI:173112"/>
        <dbReference type="EC" id="2.7.7.7"/>
    </reaction>
</comment>
<dbReference type="InterPro" id="IPR022880">
    <property type="entry name" value="DNApol_IV"/>
</dbReference>
<dbReference type="Proteomes" id="UP000001052">
    <property type="component" value="Chromosome"/>
</dbReference>
<keyword evidence="8 16" id="KW-0235">DNA replication</keyword>
<protein>
    <recommendedName>
        <fullName evidence="16">DNA polymerase IV</fullName>
        <shortName evidence="16">Pol IV</shortName>
        <ecNumber evidence="16">2.7.7.7</ecNumber>
    </recommendedName>
</protein>
<dbReference type="GO" id="GO:0042276">
    <property type="term" value="P:error-prone translesion synthesis"/>
    <property type="evidence" value="ECO:0007669"/>
    <property type="project" value="TreeGrafter"/>
</dbReference>
<dbReference type="GO" id="GO:0000287">
    <property type="term" value="F:magnesium ion binding"/>
    <property type="evidence" value="ECO:0007669"/>
    <property type="project" value="UniProtKB-UniRule"/>
</dbReference>
<comment type="subcellular location">
    <subcellularLocation>
        <location evidence="1 16">Cytoplasm</location>
    </subcellularLocation>
</comment>
<dbReference type="InterPro" id="IPR043128">
    <property type="entry name" value="Rev_trsase/Diguanyl_cyclase"/>
</dbReference>
<feature type="binding site" evidence="16">
    <location>
        <position position="102"/>
    </location>
    <ligand>
        <name>Mg(2+)</name>
        <dbReference type="ChEBI" id="CHEBI:18420"/>
    </ligand>
</feature>
<keyword evidence="7 16" id="KW-0548">Nucleotidyltransferase</keyword>
<dbReference type="InterPro" id="IPR043502">
    <property type="entry name" value="DNA/RNA_pol_sf"/>
</dbReference>
<dbReference type="eggNOG" id="COG0389">
    <property type="taxonomic scope" value="Bacteria"/>
</dbReference>
<comment type="subunit">
    <text evidence="3 16">Monomer.</text>
</comment>
<evidence type="ECO:0000256" key="10">
    <source>
        <dbReference type="ARBA" id="ARBA00022763"/>
    </source>
</evidence>
<dbReference type="GO" id="GO:0003887">
    <property type="term" value="F:DNA-directed DNA polymerase activity"/>
    <property type="evidence" value="ECO:0007669"/>
    <property type="project" value="UniProtKB-UniRule"/>
</dbReference>
<dbReference type="InterPro" id="IPR001126">
    <property type="entry name" value="UmuC"/>
</dbReference>
<evidence type="ECO:0000256" key="9">
    <source>
        <dbReference type="ARBA" id="ARBA00022723"/>
    </source>
</evidence>
<dbReference type="InterPro" id="IPR024728">
    <property type="entry name" value="PolY_HhH_motif"/>
</dbReference>
<evidence type="ECO:0000256" key="3">
    <source>
        <dbReference type="ARBA" id="ARBA00011245"/>
    </source>
</evidence>
<dbReference type="Gene3D" id="3.30.70.270">
    <property type="match status" value="1"/>
</dbReference>
<reference evidence="19" key="1">
    <citation type="submission" date="2009-09" db="EMBL/GenBank/DDBJ databases">
        <title>The complete chromosome of Desulfohalobium retbaense DSM 5692.</title>
        <authorList>
            <consortium name="US DOE Joint Genome Institute (JGI-PGF)"/>
            <person name="Lucas S."/>
            <person name="Copeland A."/>
            <person name="Lapidus A."/>
            <person name="Glavina del Rio T."/>
            <person name="Dalin E."/>
            <person name="Tice H."/>
            <person name="Bruce D."/>
            <person name="Goodwin L."/>
            <person name="Pitluck S."/>
            <person name="Kyrpides N."/>
            <person name="Mavromatis K."/>
            <person name="Ivanova N."/>
            <person name="Mikhailova N."/>
            <person name="Munk A.C."/>
            <person name="Brettin T."/>
            <person name="Detter J.C."/>
            <person name="Han C."/>
            <person name="Tapia R."/>
            <person name="Larimer F."/>
            <person name="Land M."/>
            <person name="Hauser L."/>
            <person name="Markowitz V."/>
            <person name="Cheng J.-F."/>
            <person name="Hugenholtz P."/>
            <person name="Woyke T."/>
            <person name="Wu D."/>
            <person name="Spring S."/>
            <person name="Klenk H.-P."/>
            <person name="Eisen J.A."/>
        </authorList>
    </citation>
    <scope>NUCLEOTIDE SEQUENCE [LARGE SCALE GENOMIC DNA]</scope>
    <source>
        <strain evidence="19">DSM 5692</strain>
    </source>
</reference>
<dbReference type="EMBL" id="CP001734">
    <property type="protein sequence ID" value="ACV69057.1"/>
    <property type="molecule type" value="Genomic_DNA"/>
</dbReference>
<comment type="cofactor">
    <cofactor evidence="16">
        <name>Mg(2+)</name>
        <dbReference type="ChEBI" id="CHEBI:18420"/>
    </cofactor>
    <text evidence="16">Binds 2 magnesium ions per subunit.</text>
</comment>
<evidence type="ECO:0000256" key="1">
    <source>
        <dbReference type="ARBA" id="ARBA00004496"/>
    </source>
</evidence>
<organism evidence="18 19">
    <name type="scientific">Desulfohalobium retbaense (strain ATCC 49708 / DSM 5692 / JCM 16813 / HR100)</name>
    <dbReference type="NCBI Taxonomy" id="485915"/>
    <lineage>
        <taxon>Bacteria</taxon>
        <taxon>Pseudomonadati</taxon>
        <taxon>Thermodesulfobacteriota</taxon>
        <taxon>Desulfovibrionia</taxon>
        <taxon>Desulfovibrionales</taxon>
        <taxon>Desulfohalobiaceae</taxon>
        <taxon>Desulfohalobium</taxon>
    </lineage>
</organism>
<dbReference type="NCBIfam" id="NF002677">
    <property type="entry name" value="PRK02406.1"/>
    <property type="match status" value="1"/>
</dbReference>
<dbReference type="InterPro" id="IPR050116">
    <property type="entry name" value="DNA_polymerase-Y"/>
</dbReference>
<gene>
    <name evidence="16" type="primary">dinB</name>
    <name evidence="18" type="ordered locus">Dret_1773</name>
</gene>
<reference evidence="18 19" key="2">
    <citation type="journal article" date="2010" name="Stand. Genomic Sci.">
        <title>Complete genome sequence of Desulfohalobium retbaense type strain (HR(100)).</title>
        <authorList>
            <person name="Spring S."/>
            <person name="Nolan M."/>
            <person name="Lapidus A."/>
            <person name="Glavina Del Rio T."/>
            <person name="Copeland A."/>
            <person name="Tice H."/>
            <person name="Cheng J.F."/>
            <person name="Lucas S."/>
            <person name="Land M."/>
            <person name="Chen F."/>
            <person name="Bruce D."/>
            <person name="Goodwin L."/>
            <person name="Pitluck S."/>
            <person name="Ivanova N."/>
            <person name="Mavromatis K."/>
            <person name="Mikhailova N."/>
            <person name="Pati A."/>
            <person name="Chen A."/>
            <person name="Palaniappan K."/>
            <person name="Hauser L."/>
            <person name="Chang Y.J."/>
            <person name="Jeffries C.D."/>
            <person name="Munk C."/>
            <person name="Kiss H."/>
            <person name="Chain P."/>
            <person name="Han C."/>
            <person name="Brettin T."/>
            <person name="Detter J.C."/>
            <person name="Schuler E."/>
            <person name="Goker M."/>
            <person name="Rohde M."/>
            <person name="Bristow J."/>
            <person name="Eisen J.A."/>
            <person name="Markowitz V."/>
            <person name="Hugenholtz P."/>
            <person name="Kyrpides N.C."/>
            <person name="Klenk H.P."/>
        </authorList>
    </citation>
    <scope>NUCLEOTIDE SEQUENCE [LARGE SCALE GENOMIC DNA]</scope>
    <source>
        <strain evidence="18 19">DSM 5692</strain>
    </source>
</reference>
<dbReference type="FunFam" id="3.40.1170.60:FF:000001">
    <property type="entry name" value="DNA polymerase IV"/>
    <property type="match status" value="1"/>
</dbReference>